<proteinExistence type="inferred from homology"/>
<reference evidence="3" key="2">
    <citation type="submission" date="2020-09" db="EMBL/GenBank/DDBJ databases">
        <authorList>
            <person name="Sun Q."/>
            <person name="Zhou Y."/>
        </authorList>
    </citation>
    <scope>NUCLEOTIDE SEQUENCE</scope>
    <source>
        <strain evidence="3">CGMCC 1.12777</strain>
    </source>
</reference>
<keyword evidence="4" id="KW-1185">Reference proteome</keyword>
<organism evidence="3 4">
    <name type="scientific">Pullulanibacillus pueri</name>
    <dbReference type="NCBI Taxonomy" id="1437324"/>
    <lineage>
        <taxon>Bacteria</taxon>
        <taxon>Bacillati</taxon>
        <taxon>Bacillota</taxon>
        <taxon>Bacilli</taxon>
        <taxon>Bacillales</taxon>
        <taxon>Sporolactobacillaceae</taxon>
        <taxon>Pullulanibacillus</taxon>
    </lineage>
</organism>
<evidence type="ECO:0000313" key="3">
    <source>
        <dbReference type="EMBL" id="GGH83980.1"/>
    </source>
</evidence>
<dbReference type="PROSITE" id="PS00922">
    <property type="entry name" value="TRANSGLYCOSYLASE"/>
    <property type="match status" value="1"/>
</dbReference>
<accession>A0A8J3ENB7</accession>
<dbReference type="GO" id="GO:0016020">
    <property type="term" value="C:membrane"/>
    <property type="evidence" value="ECO:0007669"/>
    <property type="project" value="InterPro"/>
</dbReference>
<dbReference type="CDD" id="cd00254">
    <property type="entry name" value="LT-like"/>
    <property type="match status" value="1"/>
</dbReference>
<protein>
    <recommendedName>
        <fullName evidence="2">Transglycosylase SLT domain-containing protein</fullName>
    </recommendedName>
</protein>
<dbReference type="EMBL" id="BMFV01000019">
    <property type="protein sequence ID" value="GGH83980.1"/>
    <property type="molecule type" value="Genomic_DNA"/>
</dbReference>
<dbReference type="Pfam" id="PF01464">
    <property type="entry name" value="SLT"/>
    <property type="match status" value="1"/>
</dbReference>
<evidence type="ECO:0000259" key="2">
    <source>
        <dbReference type="Pfam" id="PF01464"/>
    </source>
</evidence>
<dbReference type="InterPro" id="IPR008258">
    <property type="entry name" value="Transglycosylase_SLT_dom_1"/>
</dbReference>
<dbReference type="AlphaFoldDB" id="A0A8J3ENB7"/>
<evidence type="ECO:0000313" key="4">
    <source>
        <dbReference type="Proteomes" id="UP000656813"/>
    </source>
</evidence>
<sequence>MGTTIGNIQMIQAWLQLQALNNINSSSIVGETSTDDSFSSLLDSLLQETTATAESPETATPLLSAYSSALTQSSAQSLPTMIAAPSTSIGNEKEYDPYIERAAALYNVDPKLIRSVIQNESGFNPASQSQAGALGLMQLMPTTAASLGVTNRLDPEQNILGGTKYLKQLLDQFNGNKTLAVAAYNAGPGNVEKYKGIPPFSETQNYVKKVLTGYYSEV</sequence>
<dbReference type="Proteomes" id="UP000656813">
    <property type="component" value="Unassembled WGS sequence"/>
</dbReference>
<reference evidence="3" key="1">
    <citation type="journal article" date="2014" name="Int. J. Syst. Evol. Microbiol.">
        <title>Complete genome sequence of Corynebacterium casei LMG S-19264T (=DSM 44701T), isolated from a smear-ripened cheese.</title>
        <authorList>
            <consortium name="US DOE Joint Genome Institute (JGI-PGF)"/>
            <person name="Walter F."/>
            <person name="Albersmeier A."/>
            <person name="Kalinowski J."/>
            <person name="Ruckert C."/>
        </authorList>
    </citation>
    <scope>NUCLEOTIDE SEQUENCE</scope>
    <source>
        <strain evidence="3">CGMCC 1.12777</strain>
    </source>
</reference>
<dbReference type="InterPro" id="IPR023346">
    <property type="entry name" value="Lysozyme-like_dom_sf"/>
</dbReference>
<comment type="caution">
    <text evidence="3">The sequence shown here is derived from an EMBL/GenBank/DDBJ whole genome shotgun (WGS) entry which is preliminary data.</text>
</comment>
<dbReference type="Gene3D" id="1.10.530.10">
    <property type="match status" value="1"/>
</dbReference>
<dbReference type="GO" id="GO:0000270">
    <property type="term" value="P:peptidoglycan metabolic process"/>
    <property type="evidence" value="ECO:0007669"/>
    <property type="project" value="InterPro"/>
</dbReference>
<evidence type="ECO:0000256" key="1">
    <source>
        <dbReference type="ARBA" id="ARBA00007734"/>
    </source>
</evidence>
<dbReference type="PANTHER" id="PTHR37423:SF2">
    <property type="entry name" value="MEMBRANE-BOUND LYTIC MUREIN TRANSGLYCOSYLASE C"/>
    <property type="match status" value="1"/>
</dbReference>
<dbReference type="GO" id="GO:0008933">
    <property type="term" value="F:peptidoglycan lytic transglycosylase activity"/>
    <property type="evidence" value="ECO:0007669"/>
    <property type="project" value="InterPro"/>
</dbReference>
<gene>
    <name evidence="3" type="ORF">GCM10007096_26000</name>
</gene>
<dbReference type="PANTHER" id="PTHR37423">
    <property type="entry name" value="SOLUBLE LYTIC MUREIN TRANSGLYCOSYLASE-RELATED"/>
    <property type="match status" value="1"/>
</dbReference>
<dbReference type="InterPro" id="IPR000189">
    <property type="entry name" value="Transglyc_AS"/>
</dbReference>
<name>A0A8J3ENB7_9BACL</name>
<comment type="similarity">
    <text evidence="1">Belongs to the transglycosylase Slt family.</text>
</comment>
<dbReference type="SUPFAM" id="SSF53955">
    <property type="entry name" value="Lysozyme-like"/>
    <property type="match status" value="1"/>
</dbReference>
<feature type="domain" description="Transglycosylase SLT" evidence="2">
    <location>
        <begin position="98"/>
        <end position="206"/>
    </location>
</feature>
<dbReference type="RefSeq" id="WP_229745585.1">
    <property type="nucleotide sequence ID" value="NZ_BMFV01000019.1"/>
</dbReference>